<dbReference type="InterPro" id="IPR011601">
    <property type="entry name" value="MurB_C"/>
</dbReference>
<evidence type="ECO:0000256" key="13">
    <source>
        <dbReference type="ARBA" id="ARBA00023306"/>
    </source>
</evidence>
<keyword evidence="8 16" id="KW-0274">FAD</keyword>
<feature type="active site" evidence="16">
    <location>
        <position position="174"/>
    </location>
</feature>
<comment type="caution">
    <text evidence="18">The sequence shown here is derived from an EMBL/GenBank/DDBJ whole genome shotgun (WGS) entry which is preliminary data.</text>
</comment>
<dbReference type="EMBL" id="JQBK01000080">
    <property type="protein sequence ID" value="KRN81173.1"/>
    <property type="molecule type" value="Genomic_DNA"/>
</dbReference>
<evidence type="ECO:0000256" key="16">
    <source>
        <dbReference type="HAMAP-Rule" id="MF_00037"/>
    </source>
</evidence>
<keyword evidence="11 16" id="KW-0573">Peptidoglycan synthesis</keyword>
<evidence type="ECO:0000256" key="5">
    <source>
        <dbReference type="ARBA" id="ARBA00022490"/>
    </source>
</evidence>
<evidence type="ECO:0000313" key="19">
    <source>
        <dbReference type="Proteomes" id="UP000051491"/>
    </source>
</evidence>
<dbReference type="Gene3D" id="3.90.78.10">
    <property type="entry name" value="UDP-N-acetylenolpyruvoylglucosamine reductase, C-terminal domain"/>
    <property type="match status" value="1"/>
</dbReference>
<dbReference type="InterPro" id="IPR006094">
    <property type="entry name" value="Oxid_FAD_bind_N"/>
</dbReference>
<evidence type="ECO:0000256" key="15">
    <source>
        <dbReference type="ARBA" id="ARBA00048914"/>
    </source>
</evidence>
<dbReference type="InterPro" id="IPR016166">
    <property type="entry name" value="FAD-bd_PCMH"/>
</dbReference>
<dbReference type="GO" id="GO:0009252">
    <property type="term" value="P:peptidoglycan biosynthetic process"/>
    <property type="evidence" value="ECO:0007669"/>
    <property type="project" value="UniProtKB-UniRule"/>
</dbReference>
<dbReference type="SUPFAM" id="SSF56194">
    <property type="entry name" value="Uridine diphospho-N-Acetylenolpyruvylglucosamine reductase, MurB, C-terminal domain"/>
    <property type="match status" value="1"/>
</dbReference>
<dbReference type="Proteomes" id="UP000051491">
    <property type="component" value="Unassembled WGS sequence"/>
</dbReference>
<accession>A0A0R2K1W0</accession>
<dbReference type="InterPro" id="IPR003170">
    <property type="entry name" value="MurB"/>
</dbReference>
<dbReference type="GO" id="GO:0008762">
    <property type="term" value="F:UDP-N-acetylmuramate dehydrogenase activity"/>
    <property type="evidence" value="ECO:0007669"/>
    <property type="project" value="UniProtKB-UniRule"/>
</dbReference>
<evidence type="ECO:0000256" key="7">
    <source>
        <dbReference type="ARBA" id="ARBA00022630"/>
    </source>
</evidence>
<dbReference type="InterPro" id="IPR036635">
    <property type="entry name" value="MurB_C_sf"/>
</dbReference>
<dbReference type="HAMAP" id="MF_00037">
    <property type="entry name" value="MurB"/>
    <property type="match status" value="1"/>
</dbReference>
<comment type="cofactor">
    <cofactor evidence="1 16">
        <name>FAD</name>
        <dbReference type="ChEBI" id="CHEBI:57692"/>
    </cofactor>
</comment>
<keyword evidence="6 16" id="KW-0132">Cell division</keyword>
<dbReference type="Pfam" id="PF01565">
    <property type="entry name" value="FAD_binding_4"/>
    <property type="match status" value="1"/>
</dbReference>
<evidence type="ECO:0000256" key="12">
    <source>
        <dbReference type="ARBA" id="ARBA00023002"/>
    </source>
</evidence>
<dbReference type="OrthoDB" id="9804753at2"/>
<dbReference type="UniPathway" id="UPA00219"/>
<evidence type="ECO:0000256" key="11">
    <source>
        <dbReference type="ARBA" id="ARBA00022984"/>
    </source>
</evidence>
<feature type="domain" description="FAD-binding PCMH-type" evidence="17">
    <location>
        <begin position="30"/>
        <end position="195"/>
    </location>
</feature>
<dbReference type="RefSeq" id="WP_056988146.1">
    <property type="nucleotide sequence ID" value="NZ_JQBK01000080.1"/>
</dbReference>
<comment type="subcellular location">
    <subcellularLocation>
        <location evidence="3 16">Cytoplasm</location>
    </subcellularLocation>
</comment>
<dbReference type="PANTHER" id="PTHR21071:SF4">
    <property type="entry name" value="UDP-N-ACETYLENOLPYRUVOYLGLUCOSAMINE REDUCTASE"/>
    <property type="match status" value="1"/>
</dbReference>
<dbReference type="AlphaFoldDB" id="A0A0R2K1W0"/>
<dbReference type="PANTHER" id="PTHR21071">
    <property type="entry name" value="UDP-N-ACETYLENOLPYRUVOYLGLUCOSAMINE REDUCTASE"/>
    <property type="match status" value="1"/>
</dbReference>
<dbReference type="Gene3D" id="3.30.43.10">
    <property type="entry name" value="Uridine Diphospho-n-acetylenolpyruvylglucosamine Reductase, domain 2"/>
    <property type="match status" value="1"/>
</dbReference>
<dbReference type="NCBIfam" id="NF010480">
    <property type="entry name" value="PRK13905.1"/>
    <property type="match status" value="1"/>
</dbReference>
<dbReference type="EC" id="1.3.1.98" evidence="16"/>
<feature type="active site" evidence="16">
    <location>
        <position position="294"/>
    </location>
</feature>
<evidence type="ECO:0000256" key="6">
    <source>
        <dbReference type="ARBA" id="ARBA00022618"/>
    </source>
</evidence>
<evidence type="ECO:0000256" key="1">
    <source>
        <dbReference type="ARBA" id="ARBA00001974"/>
    </source>
</evidence>
<dbReference type="SUPFAM" id="SSF56176">
    <property type="entry name" value="FAD-binding/transporter-associated domain-like"/>
    <property type="match status" value="1"/>
</dbReference>
<evidence type="ECO:0000256" key="8">
    <source>
        <dbReference type="ARBA" id="ARBA00022827"/>
    </source>
</evidence>
<reference evidence="18 19" key="1">
    <citation type="journal article" date="2015" name="Genome Announc.">
        <title>Expanding the biotechnology potential of lactobacilli through comparative genomics of 213 strains and associated genera.</title>
        <authorList>
            <person name="Sun Z."/>
            <person name="Harris H.M."/>
            <person name="McCann A."/>
            <person name="Guo C."/>
            <person name="Argimon S."/>
            <person name="Zhang W."/>
            <person name="Yang X."/>
            <person name="Jeffery I.B."/>
            <person name="Cooney J.C."/>
            <person name="Kagawa T.F."/>
            <person name="Liu W."/>
            <person name="Song Y."/>
            <person name="Salvetti E."/>
            <person name="Wrobel A."/>
            <person name="Rasinkangas P."/>
            <person name="Parkhill J."/>
            <person name="Rea M.C."/>
            <person name="O'Sullivan O."/>
            <person name="Ritari J."/>
            <person name="Douillard F.P."/>
            <person name="Paul Ross R."/>
            <person name="Yang R."/>
            <person name="Briner A.E."/>
            <person name="Felis G.E."/>
            <person name="de Vos W.M."/>
            <person name="Barrangou R."/>
            <person name="Klaenhammer T.R."/>
            <person name="Caufield P.W."/>
            <person name="Cui Y."/>
            <person name="Zhang H."/>
            <person name="O'Toole P.W."/>
        </authorList>
    </citation>
    <scope>NUCLEOTIDE SEQUENCE [LARGE SCALE GENOMIC DNA]</scope>
    <source>
        <strain evidence="18 19">DSM 15353</strain>
    </source>
</reference>
<dbReference type="InterPro" id="IPR036318">
    <property type="entry name" value="FAD-bd_PCMH-like_sf"/>
</dbReference>
<evidence type="ECO:0000313" key="18">
    <source>
        <dbReference type="EMBL" id="KRN81173.1"/>
    </source>
</evidence>
<dbReference type="Pfam" id="PF02873">
    <property type="entry name" value="MurB_C"/>
    <property type="match status" value="1"/>
</dbReference>
<dbReference type="InterPro" id="IPR016167">
    <property type="entry name" value="FAD-bd_PCMH_sub1"/>
</dbReference>
<dbReference type="GO" id="GO:0071949">
    <property type="term" value="F:FAD binding"/>
    <property type="evidence" value="ECO:0007669"/>
    <property type="project" value="InterPro"/>
</dbReference>
<dbReference type="InterPro" id="IPR016169">
    <property type="entry name" value="FAD-bd_PCMH_sub2"/>
</dbReference>
<evidence type="ECO:0000256" key="3">
    <source>
        <dbReference type="ARBA" id="ARBA00004496"/>
    </source>
</evidence>
<dbReference type="PROSITE" id="PS51387">
    <property type="entry name" value="FAD_PCMH"/>
    <property type="match status" value="1"/>
</dbReference>
<evidence type="ECO:0000256" key="9">
    <source>
        <dbReference type="ARBA" id="ARBA00022857"/>
    </source>
</evidence>
<evidence type="ECO:0000256" key="4">
    <source>
        <dbReference type="ARBA" id="ARBA00004752"/>
    </source>
</evidence>
<dbReference type="Gene3D" id="3.30.465.10">
    <property type="match status" value="1"/>
</dbReference>
<keyword evidence="9 16" id="KW-0521">NADP</keyword>
<keyword evidence="10 16" id="KW-0133">Cell shape</keyword>
<dbReference type="PATRIC" id="fig|89059.3.peg.2197"/>
<keyword evidence="14 16" id="KW-0961">Cell wall biogenesis/degradation</keyword>
<dbReference type="GO" id="GO:0071555">
    <property type="term" value="P:cell wall organization"/>
    <property type="evidence" value="ECO:0007669"/>
    <property type="project" value="UniProtKB-KW"/>
</dbReference>
<dbReference type="STRING" id="89059.LAC1533_0867"/>
<dbReference type="GO" id="GO:0051301">
    <property type="term" value="P:cell division"/>
    <property type="evidence" value="ECO:0007669"/>
    <property type="project" value="UniProtKB-KW"/>
</dbReference>
<dbReference type="GO" id="GO:0008360">
    <property type="term" value="P:regulation of cell shape"/>
    <property type="evidence" value="ECO:0007669"/>
    <property type="project" value="UniProtKB-KW"/>
</dbReference>
<comment type="similarity">
    <text evidence="16">Belongs to the MurB family.</text>
</comment>
<dbReference type="NCBIfam" id="TIGR00179">
    <property type="entry name" value="murB"/>
    <property type="match status" value="1"/>
</dbReference>
<comment type="pathway">
    <text evidence="4 16">Cell wall biogenesis; peptidoglycan biosynthesis.</text>
</comment>
<evidence type="ECO:0000256" key="14">
    <source>
        <dbReference type="ARBA" id="ARBA00023316"/>
    </source>
</evidence>
<evidence type="ECO:0000256" key="2">
    <source>
        <dbReference type="ARBA" id="ARBA00003921"/>
    </source>
</evidence>
<protein>
    <recommendedName>
        <fullName evidence="16">UDP-N-acetylenolpyruvoylglucosamine reductase</fullName>
        <ecNumber evidence="16">1.3.1.98</ecNumber>
    </recommendedName>
    <alternativeName>
        <fullName evidence="16">UDP-N-acetylmuramate dehydrogenase</fullName>
    </alternativeName>
</protein>
<keyword evidence="12 16" id="KW-0560">Oxidoreductase</keyword>
<keyword evidence="5 16" id="KW-0963">Cytoplasm</keyword>
<proteinExistence type="inferred from homology"/>
<evidence type="ECO:0000259" key="17">
    <source>
        <dbReference type="PROSITE" id="PS51387"/>
    </source>
</evidence>
<gene>
    <name evidence="16" type="primary">murB</name>
    <name evidence="18" type="ORF">IV43_GL002079</name>
</gene>
<comment type="function">
    <text evidence="2 16">Cell wall formation.</text>
</comment>
<comment type="catalytic activity">
    <reaction evidence="15 16">
        <text>UDP-N-acetyl-alpha-D-muramate + NADP(+) = UDP-N-acetyl-3-O-(1-carboxyvinyl)-alpha-D-glucosamine + NADPH + H(+)</text>
        <dbReference type="Rhea" id="RHEA:12248"/>
        <dbReference type="ChEBI" id="CHEBI:15378"/>
        <dbReference type="ChEBI" id="CHEBI:57783"/>
        <dbReference type="ChEBI" id="CHEBI:58349"/>
        <dbReference type="ChEBI" id="CHEBI:68483"/>
        <dbReference type="ChEBI" id="CHEBI:70757"/>
        <dbReference type="EC" id="1.3.1.98"/>
    </reaction>
</comment>
<name>A0A0R2K1W0_9LACO</name>
<organism evidence="18 19">
    <name type="scientific">Ligilactobacillus acidipiscis</name>
    <dbReference type="NCBI Taxonomy" id="89059"/>
    <lineage>
        <taxon>Bacteria</taxon>
        <taxon>Bacillati</taxon>
        <taxon>Bacillota</taxon>
        <taxon>Bacilli</taxon>
        <taxon>Lactobacillales</taxon>
        <taxon>Lactobacillaceae</taxon>
        <taxon>Ligilactobacillus</taxon>
    </lineage>
</organism>
<dbReference type="GO" id="GO:0005829">
    <property type="term" value="C:cytosol"/>
    <property type="evidence" value="ECO:0007669"/>
    <property type="project" value="TreeGrafter"/>
</dbReference>
<keyword evidence="7 16" id="KW-0285">Flavoprotein</keyword>
<sequence>MSVTNKIIEKELQDVQILKQELLSHYTNTCTGGPADFLAFPKKLSELQLLCHWANKQNIPLTILGNASNLIVKDGGIRGLVVILTSMADITVDGDQVIAQAGAPMIKTTQVACKAGLSGIEFAAGIPGSVGGAIFMNAGAYGGEIKDAVKDVVVVDYEGNEKKYSNEELAFGYRHSRIQEEKSIVVQATFALEPKAKEQIKEQMDQLNFLRASKQPLEYPSCGSVFKRPQGYYTGKLIHDADLQGYSIGGAQISTKHAGFIVNKGTATATDYLNVIQHVQAVIKDKFGVDLETEVRILGEER</sequence>
<evidence type="ECO:0000256" key="10">
    <source>
        <dbReference type="ARBA" id="ARBA00022960"/>
    </source>
</evidence>
<feature type="active site" description="Proton donor" evidence="16">
    <location>
        <position position="224"/>
    </location>
</feature>
<keyword evidence="13 16" id="KW-0131">Cell cycle</keyword>